<keyword evidence="3" id="KW-1185">Reference proteome</keyword>
<dbReference type="Proteomes" id="UP001305869">
    <property type="component" value="Segment"/>
</dbReference>
<name>A0AA96NIM1_9CAUD</name>
<reference evidence="2 3" key="1">
    <citation type="submission" date="2023-09" db="EMBL/GenBank/DDBJ databases">
        <authorList>
            <person name="Astacio K.C."/>
            <person name="Barreto J.C."/>
            <person name="Colon C.A."/>
            <person name="Dejesus A.I."/>
            <person name="Gragirenes D.A."/>
            <person name="Navarro A."/>
            <person name="Negron R.A."/>
            <person name="Nunez P.S."/>
            <person name="Ortiz C.A."/>
            <person name="Ortiz A.Y."/>
            <person name="Roman V.A."/>
            <person name="Sanchez M.A."/>
            <person name="Serrano K.M."/>
            <person name="Klyczek K."/>
            <person name="Ko C."/>
            <person name="Russell D.A."/>
            <person name="Jacobs-Sera D."/>
            <person name="Hatfull G.F."/>
        </authorList>
    </citation>
    <scope>NUCLEOTIDE SEQUENCE [LARGE SCALE GENOMIC DNA]</scope>
</reference>
<feature type="compositionally biased region" description="Basic and acidic residues" evidence="1">
    <location>
        <begin position="41"/>
        <end position="53"/>
    </location>
</feature>
<evidence type="ECO:0000313" key="3">
    <source>
        <dbReference type="Proteomes" id="UP001305869"/>
    </source>
</evidence>
<feature type="compositionally biased region" description="Basic and acidic residues" evidence="1">
    <location>
        <begin position="16"/>
        <end position="31"/>
    </location>
</feature>
<dbReference type="EMBL" id="OR613467">
    <property type="protein sequence ID" value="WNT44364.1"/>
    <property type="molecule type" value="Genomic_DNA"/>
</dbReference>
<evidence type="ECO:0000256" key="1">
    <source>
        <dbReference type="SAM" id="MobiDB-lite"/>
    </source>
</evidence>
<protein>
    <submittedName>
        <fullName evidence="2">Uncharacterized protein</fullName>
    </submittedName>
</protein>
<accession>A0AA96NIM1</accession>
<feature type="region of interest" description="Disordered" evidence="1">
    <location>
        <begin position="16"/>
        <end position="70"/>
    </location>
</feature>
<sequence>MAASLTRICPTCDTERVTPDDFRDPGEERRPGRPPRSCLSCRERNPELAERQRKNVAARPAARAKQREYANRPDAVIAVATAELHPDGVKRCPEVAGCGLTKPLSDYGTARHQADGLHVICDPCDDERRALRSR</sequence>
<organism evidence="2 3">
    <name type="scientific">Microbacterium phage Mabodamaca</name>
    <dbReference type="NCBI Taxonomy" id="3078574"/>
    <lineage>
        <taxon>Viruses</taxon>
        <taxon>Duplodnaviria</taxon>
        <taxon>Heunggongvirae</taxon>
        <taxon>Uroviricota</taxon>
        <taxon>Caudoviricetes</taxon>
        <taxon>Casidaviridae</taxon>
        <taxon>Mabodamacavirus</taxon>
        <taxon>Mabodamacavirus mabodamaca</taxon>
    </lineage>
</organism>
<proteinExistence type="predicted"/>
<gene>
    <name evidence="2" type="primary">47</name>
    <name evidence="2" type="ORF">SEA_MABODAMACA_47</name>
</gene>
<evidence type="ECO:0000313" key="2">
    <source>
        <dbReference type="EMBL" id="WNT44364.1"/>
    </source>
</evidence>